<dbReference type="EMBL" id="GL883016">
    <property type="protein sequence ID" value="EGG19129.1"/>
    <property type="molecule type" value="Genomic_DNA"/>
</dbReference>
<dbReference type="Proteomes" id="UP000007797">
    <property type="component" value="Unassembled WGS sequence"/>
</dbReference>
<dbReference type="RefSeq" id="XP_004366762.1">
    <property type="nucleotide sequence ID" value="XM_004366705.1"/>
</dbReference>
<name>F4PZA0_CACFS</name>
<dbReference type="AlphaFoldDB" id="F4PZA0"/>
<dbReference type="KEGG" id="dfa:DFA_02376"/>
<evidence type="ECO:0000313" key="1">
    <source>
        <dbReference type="EMBL" id="EGG19129.1"/>
    </source>
</evidence>
<evidence type="ECO:0008006" key="3">
    <source>
        <dbReference type="Google" id="ProtNLM"/>
    </source>
</evidence>
<reference evidence="2" key="1">
    <citation type="journal article" date="2011" name="Genome Res.">
        <title>Phylogeny-wide analysis of social amoeba genomes highlights ancient origins for complex intercellular communication.</title>
        <authorList>
            <person name="Heidel A.J."/>
            <person name="Lawal H.M."/>
            <person name="Felder M."/>
            <person name="Schilde C."/>
            <person name="Helps N.R."/>
            <person name="Tunggal B."/>
            <person name="Rivero F."/>
            <person name="John U."/>
            <person name="Schleicher M."/>
            <person name="Eichinger L."/>
            <person name="Platzer M."/>
            <person name="Noegel A.A."/>
            <person name="Schaap P."/>
            <person name="Gloeckner G."/>
        </authorList>
    </citation>
    <scope>NUCLEOTIDE SEQUENCE [LARGE SCALE GENOMIC DNA]</scope>
    <source>
        <strain evidence="2">SH3</strain>
    </source>
</reference>
<keyword evidence="2" id="KW-1185">Reference proteome</keyword>
<dbReference type="GeneID" id="14871133"/>
<protein>
    <recommendedName>
        <fullName evidence="3">Ankyrin repeat protein</fullName>
    </recommendedName>
</protein>
<evidence type="ECO:0000313" key="2">
    <source>
        <dbReference type="Proteomes" id="UP000007797"/>
    </source>
</evidence>
<proteinExistence type="predicted"/>
<accession>F4PZA0</accession>
<organism evidence="1 2">
    <name type="scientific">Cavenderia fasciculata</name>
    <name type="common">Slime mold</name>
    <name type="synonym">Dictyostelium fasciculatum</name>
    <dbReference type="NCBI Taxonomy" id="261658"/>
    <lineage>
        <taxon>Eukaryota</taxon>
        <taxon>Amoebozoa</taxon>
        <taxon>Evosea</taxon>
        <taxon>Eumycetozoa</taxon>
        <taxon>Dictyostelia</taxon>
        <taxon>Acytosteliales</taxon>
        <taxon>Cavenderiaceae</taxon>
        <taxon>Cavenderia</taxon>
    </lineage>
</organism>
<gene>
    <name evidence="1" type="ORF">DFA_02376</name>
</gene>
<sequence length="160" mass="18680">MAASKGNIEMFKILADHTIPIKPIYDTYECITAAIQGMHPDMAVYLLEMNNYKFNVNRYHRYKSIIPFSINGSLSKHSQSDLIKLARLFVDIVNNNKNDGITMDKLFKNYFINLLMSSQDIESIKYANGHFTRLKMYYQYYDEEANHFGRLAQLSTKQSR</sequence>